<dbReference type="Proteomes" id="UP000053573">
    <property type="component" value="Unassembled WGS sequence"/>
</dbReference>
<gene>
    <name evidence="1" type="ORF">EMPG_09803</name>
</gene>
<dbReference type="EMBL" id="LDEV01001824">
    <property type="protein sequence ID" value="KLJ10972.1"/>
    <property type="molecule type" value="Genomic_DNA"/>
</dbReference>
<name>A0A0H1BIW4_9EURO</name>
<comment type="caution">
    <text evidence="1">The sequence shown here is derived from an EMBL/GenBank/DDBJ whole genome shotgun (WGS) entry which is preliminary data.</text>
</comment>
<keyword evidence="2" id="KW-1185">Reference proteome</keyword>
<evidence type="ECO:0000313" key="2">
    <source>
        <dbReference type="Proteomes" id="UP000053573"/>
    </source>
</evidence>
<protein>
    <submittedName>
        <fullName evidence="1">Uncharacterized protein</fullName>
    </submittedName>
</protein>
<dbReference type="OrthoDB" id="4180107at2759"/>
<dbReference type="STRING" id="2060906.A0A0H1BIW4"/>
<accession>A0A0H1BIW4</accession>
<evidence type="ECO:0000313" key="1">
    <source>
        <dbReference type="EMBL" id="KLJ10972.1"/>
    </source>
</evidence>
<organism evidence="1 2">
    <name type="scientific">Blastomyces silverae</name>
    <dbReference type="NCBI Taxonomy" id="2060906"/>
    <lineage>
        <taxon>Eukaryota</taxon>
        <taxon>Fungi</taxon>
        <taxon>Dikarya</taxon>
        <taxon>Ascomycota</taxon>
        <taxon>Pezizomycotina</taxon>
        <taxon>Eurotiomycetes</taxon>
        <taxon>Eurotiomycetidae</taxon>
        <taxon>Onygenales</taxon>
        <taxon>Ajellomycetaceae</taxon>
        <taxon>Blastomyces</taxon>
    </lineage>
</organism>
<dbReference type="AlphaFoldDB" id="A0A0H1BIW4"/>
<reference evidence="2" key="1">
    <citation type="journal article" date="2015" name="PLoS Genet.">
        <title>The dynamic genome and transcriptome of the human fungal pathogen Blastomyces and close relative Emmonsia.</title>
        <authorList>
            <person name="Munoz J.F."/>
            <person name="Gauthier G.M."/>
            <person name="Desjardins C.A."/>
            <person name="Gallo J.E."/>
            <person name="Holder J."/>
            <person name="Sullivan T.D."/>
            <person name="Marty A.J."/>
            <person name="Carmen J.C."/>
            <person name="Chen Z."/>
            <person name="Ding L."/>
            <person name="Gujja S."/>
            <person name="Magrini V."/>
            <person name="Misas E."/>
            <person name="Mitreva M."/>
            <person name="Priest M."/>
            <person name="Saif S."/>
            <person name="Whiston E.A."/>
            <person name="Young S."/>
            <person name="Zeng Q."/>
            <person name="Goldman W.E."/>
            <person name="Mardis E.R."/>
            <person name="Taylor J.W."/>
            <person name="McEwen J.G."/>
            <person name="Clay O.K."/>
            <person name="Klein B.S."/>
            <person name="Cuomo C.A."/>
        </authorList>
    </citation>
    <scope>NUCLEOTIDE SEQUENCE [LARGE SCALE GENOMIC DNA]</scope>
    <source>
        <strain evidence="2">UAMH 139</strain>
    </source>
</reference>
<proteinExistence type="predicted"/>
<sequence length="219" mass="26005">MQRPTTVHPDELSVFIKEQLRPPAHVFLVLPSRFANAIDEVLQAAGKCFFEFRFIQSFDHKRHYFTCSRSNPIHYNEHMNAINRLFQWKAQYPGPNNPNLLPTAKLPRHAVQLHLDQREYEKLIMTVDEMKNQFVIGPYLAWCTAKRVLDHLIASAFILLPQSEELTVRSWWERFVRRIPPWEEKLEKFQLPAWEVVIGDLERKIEEAVDLEGEWERIC</sequence>